<reference evidence="2 3" key="1">
    <citation type="submission" date="2019-07" db="EMBL/GenBank/DDBJ databases">
        <title>De Novo Assembly of kiwifruit Actinidia rufa.</title>
        <authorList>
            <person name="Sugita-Konishi S."/>
            <person name="Sato K."/>
            <person name="Mori E."/>
            <person name="Abe Y."/>
            <person name="Kisaki G."/>
            <person name="Hamano K."/>
            <person name="Suezawa K."/>
            <person name="Otani M."/>
            <person name="Fukuda T."/>
            <person name="Manabe T."/>
            <person name="Gomi K."/>
            <person name="Tabuchi M."/>
            <person name="Akimitsu K."/>
            <person name="Kataoka I."/>
        </authorList>
    </citation>
    <scope>NUCLEOTIDE SEQUENCE [LARGE SCALE GENOMIC DNA]</scope>
    <source>
        <strain evidence="3">cv. Fuchu</strain>
    </source>
</reference>
<dbReference type="AlphaFoldDB" id="A0A7J0FBN2"/>
<dbReference type="EMBL" id="BJWL01000011">
    <property type="protein sequence ID" value="GFY96134.1"/>
    <property type="molecule type" value="Genomic_DNA"/>
</dbReference>
<gene>
    <name evidence="2" type="ORF">Acr_11g0004400</name>
</gene>
<dbReference type="InterPro" id="IPR036485">
    <property type="entry name" value="Glu_synth_asu_C_sf"/>
</dbReference>
<feature type="domain" description="Glutamate synthase alpha subunit C-terminal" evidence="1">
    <location>
        <begin position="30"/>
        <end position="228"/>
    </location>
</feature>
<organism evidence="2 3">
    <name type="scientific">Actinidia rufa</name>
    <dbReference type="NCBI Taxonomy" id="165716"/>
    <lineage>
        <taxon>Eukaryota</taxon>
        <taxon>Viridiplantae</taxon>
        <taxon>Streptophyta</taxon>
        <taxon>Embryophyta</taxon>
        <taxon>Tracheophyta</taxon>
        <taxon>Spermatophyta</taxon>
        <taxon>Magnoliopsida</taxon>
        <taxon>eudicotyledons</taxon>
        <taxon>Gunneridae</taxon>
        <taxon>Pentapetalae</taxon>
        <taxon>asterids</taxon>
        <taxon>Ericales</taxon>
        <taxon>Actinidiaceae</taxon>
        <taxon>Actinidia</taxon>
    </lineage>
</organism>
<dbReference type="OrthoDB" id="4327079at2759"/>
<proteinExistence type="predicted"/>
<dbReference type="GO" id="GO:0016491">
    <property type="term" value="F:oxidoreductase activity"/>
    <property type="evidence" value="ECO:0007669"/>
    <property type="project" value="InterPro"/>
</dbReference>
<evidence type="ECO:0000313" key="2">
    <source>
        <dbReference type="EMBL" id="GFY96134.1"/>
    </source>
</evidence>
<dbReference type="SUPFAM" id="SSF69336">
    <property type="entry name" value="Alpha subunit of glutamate synthase, C-terminal domain"/>
    <property type="match status" value="1"/>
</dbReference>
<evidence type="ECO:0000313" key="3">
    <source>
        <dbReference type="Proteomes" id="UP000585474"/>
    </source>
</evidence>
<accession>A0A7J0FBN2</accession>
<sequence length="308" mass="33103">MVIHKLRKSSFRVQISDAIENEKVVSKSIKIYNVDRAVCGRIAGVVAKKYGDTGFAGQLNITFMGSAGQSFACFLTPGMNIRLVGEANDYVGKLFELNDFTQKCSVVQGMAGGELVITPVENTGFCPEDATILGNTCLYGATGGQVFARGKAGERFAVRNSLAEAVVEGTGDHCCEYMTGGCVVVLGKVGRNVAAGMTGGLAYILDEDDTLIPKIVDTLLILEDLCQVNKEIVKIQRVVAPVGQMQLKSLIEAHVEKTGSSKGSCILMEWDKYLPLFWQLVPPSEEDTPEACAEFEKTALGQVTLRSA</sequence>
<dbReference type="PANTHER" id="PTHR43100">
    <property type="entry name" value="GLUTAMATE SYNTHASE [NADPH] SMALL CHAIN"/>
    <property type="match status" value="1"/>
</dbReference>
<dbReference type="InterPro" id="IPR002489">
    <property type="entry name" value="Glu_synth_asu_C"/>
</dbReference>
<dbReference type="CDD" id="cd00982">
    <property type="entry name" value="gltB_C"/>
    <property type="match status" value="1"/>
</dbReference>
<protein>
    <submittedName>
        <fullName evidence="2">Glutamate synthase 1</fullName>
    </submittedName>
</protein>
<name>A0A7J0FBN2_9ERIC</name>
<dbReference type="FunFam" id="2.160.20.60:FF:000003">
    <property type="entry name" value="Ferredoxin-dependent glutamate synthase, chloroplastic"/>
    <property type="match status" value="1"/>
</dbReference>
<dbReference type="InterPro" id="IPR051394">
    <property type="entry name" value="Glutamate_Synthase"/>
</dbReference>
<keyword evidence="3" id="KW-1185">Reference proteome</keyword>
<evidence type="ECO:0000259" key="1">
    <source>
        <dbReference type="Pfam" id="PF01493"/>
    </source>
</evidence>
<dbReference type="PANTHER" id="PTHR43100:SF2">
    <property type="entry name" value="BNAA03G19380D PROTEIN"/>
    <property type="match status" value="1"/>
</dbReference>
<dbReference type="Proteomes" id="UP000585474">
    <property type="component" value="Unassembled WGS sequence"/>
</dbReference>
<dbReference type="Pfam" id="PF01493">
    <property type="entry name" value="GXGXG"/>
    <property type="match status" value="1"/>
</dbReference>
<dbReference type="Gene3D" id="2.160.20.60">
    <property type="entry name" value="Glutamate synthase, alpha subunit, C-terminal domain"/>
    <property type="match status" value="1"/>
</dbReference>
<comment type="caution">
    <text evidence="2">The sequence shown here is derived from an EMBL/GenBank/DDBJ whole genome shotgun (WGS) entry which is preliminary data.</text>
</comment>